<gene>
    <name evidence="2" type="ORF">A2318_03650</name>
</gene>
<reference evidence="2 3" key="1">
    <citation type="journal article" date="2016" name="Nat. Commun.">
        <title>Thousands of microbial genomes shed light on interconnected biogeochemical processes in an aquifer system.</title>
        <authorList>
            <person name="Anantharaman K."/>
            <person name="Brown C.T."/>
            <person name="Hug L.A."/>
            <person name="Sharon I."/>
            <person name="Castelle C.J."/>
            <person name="Probst A.J."/>
            <person name="Thomas B.C."/>
            <person name="Singh A."/>
            <person name="Wilkins M.J."/>
            <person name="Karaoz U."/>
            <person name="Brodie E.L."/>
            <person name="Williams K.H."/>
            <person name="Hubbard S.S."/>
            <person name="Banfield J.F."/>
        </authorList>
    </citation>
    <scope>NUCLEOTIDE SEQUENCE [LARGE SCALE GENOMIC DNA]</scope>
</reference>
<protein>
    <recommendedName>
        <fullName evidence="4">Type II secretion system protein GspG C-terminal domain-containing protein</fullName>
    </recommendedName>
</protein>
<dbReference type="SUPFAM" id="SSF54523">
    <property type="entry name" value="Pili subunits"/>
    <property type="match status" value="1"/>
</dbReference>
<dbReference type="STRING" id="1802421.A2318_03650"/>
<name>A0A1F7W318_9BACT</name>
<organism evidence="2 3">
    <name type="scientific">Candidatus Uhrbacteria bacterium RIFOXYB2_FULL_45_11</name>
    <dbReference type="NCBI Taxonomy" id="1802421"/>
    <lineage>
        <taxon>Bacteria</taxon>
        <taxon>Candidatus Uhriibacteriota</taxon>
    </lineage>
</organism>
<proteinExistence type="predicted"/>
<dbReference type="PANTHER" id="PTHR30093">
    <property type="entry name" value="GENERAL SECRETION PATHWAY PROTEIN G"/>
    <property type="match status" value="1"/>
</dbReference>
<evidence type="ECO:0000313" key="3">
    <source>
        <dbReference type="Proteomes" id="UP000177331"/>
    </source>
</evidence>
<dbReference type="EMBL" id="MGFD01000055">
    <property type="protein sequence ID" value="OGL97213.1"/>
    <property type="molecule type" value="Genomic_DNA"/>
</dbReference>
<keyword evidence="1" id="KW-1133">Transmembrane helix</keyword>
<accession>A0A1F7W318</accession>
<feature type="transmembrane region" description="Helical" evidence="1">
    <location>
        <begin position="12"/>
        <end position="33"/>
    </location>
</feature>
<dbReference type="Proteomes" id="UP000177331">
    <property type="component" value="Unassembled WGS sequence"/>
</dbReference>
<comment type="caution">
    <text evidence="2">The sequence shown here is derived from an EMBL/GenBank/DDBJ whole genome shotgun (WGS) entry which is preliminary data.</text>
</comment>
<keyword evidence="1" id="KW-0812">Transmembrane</keyword>
<dbReference type="AlphaFoldDB" id="A0A1F7W318"/>
<keyword evidence="1" id="KW-0472">Membrane</keyword>
<sequence>MDSQPKVTLVEILVVVAIVALVGVLASVAVTSARSKQRDATRLSNVRQIQTALEDYFNETNAYPDGEAMPLGDSAQSACLSVTGFHADCSTETATIIRSVPRAYEAGLPGKVTCGTPARKAFCYSALNQGEAYAIQFELENSLPGAGLQKGVNCAVPGKMAAGVCE</sequence>
<evidence type="ECO:0000256" key="1">
    <source>
        <dbReference type="SAM" id="Phobius"/>
    </source>
</evidence>
<dbReference type="Gene3D" id="3.30.700.10">
    <property type="entry name" value="Glycoprotein, Type 4 Pilin"/>
    <property type="match status" value="1"/>
</dbReference>
<dbReference type="InterPro" id="IPR045584">
    <property type="entry name" value="Pilin-like"/>
</dbReference>
<evidence type="ECO:0008006" key="4">
    <source>
        <dbReference type="Google" id="ProtNLM"/>
    </source>
</evidence>
<evidence type="ECO:0000313" key="2">
    <source>
        <dbReference type="EMBL" id="OGL97213.1"/>
    </source>
</evidence>